<dbReference type="Pfam" id="PF02321">
    <property type="entry name" value="OEP"/>
    <property type="match status" value="2"/>
</dbReference>
<gene>
    <name evidence="2" type="primary">czcC_1</name>
    <name evidence="2" type="ORF">Pla108_06070</name>
</gene>
<dbReference type="OrthoDB" id="9791261at2"/>
<comment type="caution">
    <text evidence="2">The sequence shown here is derived from an EMBL/GenBank/DDBJ whole genome shotgun (WGS) entry which is preliminary data.</text>
</comment>
<accession>A0A5C6AI42</accession>
<dbReference type="PANTHER" id="PTHR30203:SF24">
    <property type="entry name" value="BLR4935 PROTEIN"/>
    <property type="match status" value="1"/>
</dbReference>
<name>A0A5C6AI42_9BACT</name>
<sequence length="439" mass="47309">MVSIRSILLVLVCAAAASTRGQEPLLEPTSVRALPAVMTFPDDLTPDMTGANVLTLADAESRALSISPSLAALRAEVTAARWECVQAGLPPNPTGGYLASEVGNDGRAGQQGAYLGQQFIRGGKLDYAQSVAAREARVREQLYDVERLRLLTDVRTVFVDTYLSQLEIELADQLLGLSLKGVDTSNKLIEAGEGRRTDVLQAEIESQRAGASKRQATVRRDAGWRRLAALTGLPAETPQVVDADLTALLGQTDWQASASRLIAASPAIAARVAEIERARCNIALQKSQAVADVTAQVSVQYDDSTDDTVAGVQIGVPLMLWNRNQGGVGRAQAELVAAHRRLESTEQTLHRQLADAFGRYERAKTQAETLASEVLPRAKESLGLSTEGYAAGEVSYLELLTVQRTYFQVSLERLALLREMNEMSQLIEGRLLSGSGQLD</sequence>
<dbReference type="Proteomes" id="UP000317421">
    <property type="component" value="Unassembled WGS sequence"/>
</dbReference>
<dbReference type="SUPFAM" id="SSF56954">
    <property type="entry name" value="Outer membrane efflux proteins (OEP)"/>
    <property type="match status" value="1"/>
</dbReference>
<reference evidence="2 3" key="1">
    <citation type="submission" date="2019-02" db="EMBL/GenBank/DDBJ databases">
        <title>Deep-cultivation of Planctomycetes and their phenomic and genomic characterization uncovers novel biology.</title>
        <authorList>
            <person name="Wiegand S."/>
            <person name="Jogler M."/>
            <person name="Boedeker C."/>
            <person name="Pinto D."/>
            <person name="Vollmers J."/>
            <person name="Rivas-Marin E."/>
            <person name="Kohn T."/>
            <person name="Peeters S.H."/>
            <person name="Heuer A."/>
            <person name="Rast P."/>
            <person name="Oberbeckmann S."/>
            <person name="Bunk B."/>
            <person name="Jeske O."/>
            <person name="Meyerdierks A."/>
            <person name="Storesund J.E."/>
            <person name="Kallscheuer N."/>
            <person name="Luecker S."/>
            <person name="Lage O.M."/>
            <person name="Pohl T."/>
            <person name="Merkel B.J."/>
            <person name="Hornburger P."/>
            <person name="Mueller R.-W."/>
            <person name="Bruemmer F."/>
            <person name="Labrenz M."/>
            <person name="Spormann A.M."/>
            <person name="Op Den Camp H."/>
            <person name="Overmann J."/>
            <person name="Amann R."/>
            <person name="Jetten M.S.M."/>
            <person name="Mascher T."/>
            <person name="Medema M.H."/>
            <person name="Devos D.P."/>
            <person name="Kaster A.-K."/>
            <person name="Ovreas L."/>
            <person name="Rohde M."/>
            <person name="Galperin M.Y."/>
            <person name="Jogler C."/>
        </authorList>
    </citation>
    <scope>NUCLEOTIDE SEQUENCE [LARGE SCALE GENOMIC DNA]</scope>
    <source>
        <strain evidence="2 3">Pla108</strain>
    </source>
</reference>
<dbReference type="InterPro" id="IPR003423">
    <property type="entry name" value="OMP_efflux"/>
</dbReference>
<dbReference type="GO" id="GO:0015562">
    <property type="term" value="F:efflux transmembrane transporter activity"/>
    <property type="evidence" value="ECO:0007669"/>
    <property type="project" value="InterPro"/>
</dbReference>
<organism evidence="2 3">
    <name type="scientific">Botrimarina colliarenosi</name>
    <dbReference type="NCBI Taxonomy" id="2528001"/>
    <lineage>
        <taxon>Bacteria</taxon>
        <taxon>Pseudomonadati</taxon>
        <taxon>Planctomycetota</taxon>
        <taxon>Planctomycetia</taxon>
        <taxon>Pirellulales</taxon>
        <taxon>Lacipirellulaceae</taxon>
        <taxon>Botrimarina</taxon>
    </lineage>
</organism>
<protein>
    <submittedName>
        <fullName evidence="2">Cobalt-zinc-cadmium resistance protein CzcC</fullName>
    </submittedName>
</protein>
<dbReference type="EMBL" id="SJPR01000001">
    <property type="protein sequence ID" value="TWT99664.1"/>
    <property type="molecule type" value="Genomic_DNA"/>
</dbReference>
<comment type="similarity">
    <text evidence="1">Belongs to the outer membrane factor (OMF) (TC 1.B.17) family.</text>
</comment>
<dbReference type="RefSeq" id="WP_146442766.1">
    <property type="nucleotide sequence ID" value="NZ_SJPR01000001.1"/>
</dbReference>
<proteinExistence type="inferred from homology"/>
<evidence type="ECO:0000256" key="1">
    <source>
        <dbReference type="ARBA" id="ARBA00007613"/>
    </source>
</evidence>
<dbReference type="PANTHER" id="PTHR30203">
    <property type="entry name" value="OUTER MEMBRANE CATION EFFLUX PROTEIN"/>
    <property type="match status" value="1"/>
</dbReference>
<dbReference type="AlphaFoldDB" id="A0A5C6AI42"/>
<keyword evidence="3" id="KW-1185">Reference proteome</keyword>
<dbReference type="Gene3D" id="1.20.1600.10">
    <property type="entry name" value="Outer membrane efflux proteins (OEP)"/>
    <property type="match status" value="1"/>
</dbReference>
<dbReference type="InterPro" id="IPR010131">
    <property type="entry name" value="MdtP/NodT-like"/>
</dbReference>
<evidence type="ECO:0000313" key="3">
    <source>
        <dbReference type="Proteomes" id="UP000317421"/>
    </source>
</evidence>
<evidence type="ECO:0000313" key="2">
    <source>
        <dbReference type="EMBL" id="TWT99664.1"/>
    </source>
</evidence>